<name>A0A9Q1FUI3_SYNKA</name>
<dbReference type="EMBL" id="JAINUF010000003">
    <property type="protein sequence ID" value="KAJ8367827.1"/>
    <property type="molecule type" value="Genomic_DNA"/>
</dbReference>
<organism evidence="1 2">
    <name type="scientific">Synaphobranchus kaupii</name>
    <name type="common">Kaup's arrowtooth eel</name>
    <dbReference type="NCBI Taxonomy" id="118154"/>
    <lineage>
        <taxon>Eukaryota</taxon>
        <taxon>Metazoa</taxon>
        <taxon>Chordata</taxon>
        <taxon>Craniata</taxon>
        <taxon>Vertebrata</taxon>
        <taxon>Euteleostomi</taxon>
        <taxon>Actinopterygii</taxon>
        <taxon>Neopterygii</taxon>
        <taxon>Teleostei</taxon>
        <taxon>Anguilliformes</taxon>
        <taxon>Synaphobranchidae</taxon>
        <taxon>Synaphobranchus</taxon>
    </lineage>
</organism>
<accession>A0A9Q1FUI3</accession>
<sequence>MLPRHNIACCSTHCNELQGHRHHGNRMELRSLPFGHGRPLRDPSDRSLRVWSPWGRLASLPRDAVTHDHLDGAVLQDFNHFLRPAPT</sequence>
<dbReference type="Proteomes" id="UP001152622">
    <property type="component" value="Chromosome 3"/>
</dbReference>
<reference evidence="1" key="1">
    <citation type="journal article" date="2023" name="Science">
        <title>Genome structures resolve the early diversification of teleost fishes.</title>
        <authorList>
            <person name="Parey E."/>
            <person name="Louis A."/>
            <person name="Montfort J."/>
            <person name="Bouchez O."/>
            <person name="Roques C."/>
            <person name="Iampietro C."/>
            <person name="Lluch J."/>
            <person name="Castinel A."/>
            <person name="Donnadieu C."/>
            <person name="Desvignes T."/>
            <person name="Floi Bucao C."/>
            <person name="Jouanno E."/>
            <person name="Wen M."/>
            <person name="Mejri S."/>
            <person name="Dirks R."/>
            <person name="Jansen H."/>
            <person name="Henkel C."/>
            <person name="Chen W.J."/>
            <person name="Zahm M."/>
            <person name="Cabau C."/>
            <person name="Klopp C."/>
            <person name="Thompson A.W."/>
            <person name="Robinson-Rechavi M."/>
            <person name="Braasch I."/>
            <person name="Lecointre G."/>
            <person name="Bobe J."/>
            <person name="Postlethwait J.H."/>
            <person name="Berthelot C."/>
            <person name="Roest Crollius H."/>
            <person name="Guiguen Y."/>
        </authorList>
    </citation>
    <scope>NUCLEOTIDE SEQUENCE</scope>
    <source>
        <strain evidence="1">WJC10195</strain>
    </source>
</reference>
<dbReference type="AlphaFoldDB" id="A0A9Q1FUI3"/>
<gene>
    <name evidence="1" type="ORF">SKAU_G00078550</name>
</gene>
<comment type="caution">
    <text evidence="1">The sequence shown here is derived from an EMBL/GenBank/DDBJ whole genome shotgun (WGS) entry which is preliminary data.</text>
</comment>
<keyword evidence="2" id="KW-1185">Reference proteome</keyword>
<protein>
    <submittedName>
        <fullName evidence="1">Uncharacterized protein</fullName>
    </submittedName>
</protein>
<evidence type="ECO:0000313" key="2">
    <source>
        <dbReference type="Proteomes" id="UP001152622"/>
    </source>
</evidence>
<evidence type="ECO:0000313" key="1">
    <source>
        <dbReference type="EMBL" id="KAJ8367827.1"/>
    </source>
</evidence>
<proteinExistence type="predicted"/>